<dbReference type="InterPro" id="IPR037150">
    <property type="entry name" value="H-NS_C_dom_sf"/>
</dbReference>
<organism evidence="7 8">
    <name type="scientific">Hydrocarboniphaga daqingensis</name>
    <dbReference type="NCBI Taxonomy" id="490188"/>
    <lineage>
        <taxon>Bacteria</taxon>
        <taxon>Pseudomonadati</taxon>
        <taxon>Pseudomonadota</taxon>
        <taxon>Gammaproteobacteria</taxon>
        <taxon>Nevskiales</taxon>
        <taxon>Nevskiaceae</taxon>
        <taxon>Hydrocarboniphaga</taxon>
    </lineage>
</organism>
<evidence type="ECO:0000256" key="4">
    <source>
        <dbReference type="ARBA" id="ARBA00023125"/>
    </source>
</evidence>
<evidence type="ECO:0000256" key="3">
    <source>
        <dbReference type="ARBA" id="ARBA00022490"/>
    </source>
</evidence>
<keyword evidence="3" id="KW-0963">Cytoplasm</keyword>
<feature type="domain" description="DNA-binding protein H-NS-like C-terminal" evidence="6">
    <location>
        <begin position="61"/>
        <end position="105"/>
    </location>
</feature>
<evidence type="ECO:0000313" key="8">
    <source>
        <dbReference type="Proteomes" id="UP000199758"/>
    </source>
</evidence>
<dbReference type="SMART" id="SM00528">
    <property type="entry name" value="HNS"/>
    <property type="match status" value="1"/>
</dbReference>
<keyword evidence="8" id="KW-1185">Reference proteome</keyword>
<dbReference type="EMBL" id="FQWZ01000003">
    <property type="protein sequence ID" value="SHG84705.1"/>
    <property type="molecule type" value="Genomic_DNA"/>
</dbReference>
<proteinExistence type="inferred from homology"/>
<dbReference type="Proteomes" id="UP000199758">
    <property type="component" value="Unassembled WGS sequence"/>
</dbReference>
<dbReference type="GO" id="GO:0003677">
    <property type="term" value="F:DNA binding"/>
    <property type="evidence" value="ECO:0007669"/>
    <property type="project" value="UniProtKB-KW"/>
</dbReference>
<dbReference type="SUPFAM" id="SSF81273">
    <property type="entry name" value="H-NS histone-like proteins"/>
    <property type="match status" value="1"/>
</dbReference>
<name>A0A1M5N5H8_9GAMM</name>
<evidence type="ECO:0000256" key="5">
    <source>
        <dbReference type="SAM" id="MobiDB-lite"/>
    </source>
</evidence>
<feature type="region of interest" description="Disordered" evidence="5">
    <location>
        <begin position="68"/>
        <end position="105"/>
    </location>
</feature>
<sequence>MPSYNDLLKQIESLTQQAEELRKQEIAAVIAEIKQKMHQYGLSMSDITDGRGAIRSVKKSMSKGAKVAAKYRNPASGETWSGRGRTPKWLAEAESAGKSRDSFAV</sequence>
<gene>
    <name evidence="7" type="ORF">SAMN04488068_1636</name>
</gene>
<keyword evidence="4 7" id="KW-0238">DNA-binding</keyword>
<feature type="compositionally biased region" description="Basic and acidic residues" evidence="5">
    <location>
        <begin position="95"/>
        <end position="105"/>
    </location>
</feature>
<protein>
    <submittedName>
        <fullName evidence="7">DNA-binding protein H-NS</fullName>
    </submittedName>
</protein>
<dbReference type="PANTHER" id="PTHR38097">
    <property type="match status" value="1"/>
</dbReference>
<dbReference type="AlphaFoldDB" id="A0A1M5N5H8"/>
<dbReference type="GO" id="GO:0009295">
    <property type="term" value="C:nucleoid"/>
    <property type="evidence" value="ECO:0007669"/>
    <property type="project" value="UniProtKB-SubCell"/>
</dbReference>
<dbReference type="Gene3D" id="4.10.430.10">
    <property type="entry name" value="Histone-like protein H-NS, C-terminal domain"/>
    <property type="match status" value="1"/>
</dbReference>
<dbReference type="Pfam" id="PF00816">
    <property type="entry name" value="Histone_HNS"/>
    <property type="match status" value="1"/>
</dbReference>
<comment type="subcellular location">
    <subcellularLocation>
        <location evidence="1">Cytoplasm</location>
        <location evidence="1">Nucleoid</location>
    </subcellularLocation>
</comment>
<evidence type="ECO:0000256" key="2">
    <source>
        <dbReference type="ARBA" id="ARBA00010610"/>
    </source>
</evidence>
<evidence type="ECO:0000313" key="7">
    <source>
        <dbReference type="EMBL" id="SHG84705.1"/>
    </source>
</evidence>
<accession>A0A1M5N5H8</accession>
<evidence type="ECO:0000259" key="6">
    <source>
        <dbReference type="SMART" id="SM00528"/>
    </source>
</evidence>
<reference evidence="7 8" key="1">
    <citation type="submission" date="2016-11" db="EMBL/GenBank/DDBJ databases">
        <authorList>
            <person name="Jaros S."/>
            <person name="Januszkiewicz K."/>
            <person name="Wedrychowicz H."/>
        </authorList>
    </citation>
    <scope>NUCLEOTIDE SEQUENCE [LARGE SCALE GENOMIC DNA]</scope>
    <source>
        <strain evidence="7 8">CGMCC 1.7049</strain>
    </source>
</reference>
<dbReference type="InterPro" id="IPR027444">
    <property type="entry name" value="H-NS_C_dom"/>
</dbReference>
<comment type="similarity">
    <text evidence="2">Belongs to the histone-like protein H-NS family.</text>
</comment>
<dbReference type="RefSeq" id="WP_072896355.1">
    <property type="nucleotide sequence ID" value="NZ_FQWZ01000003.1"/>
</dbReference>
<dbReference type="PANTHER" id="PTHR38097:SF2">
    <property type="entry name" value="DNA-BINDING PROTEIN STPA"/>
    <property type="match status" value="1"/>
</dbReference>
<dbReference type="STRING" id="490188.SAMN04488068_1636"/>
<evidence type="ECO:0000256" key="1">
    <source>
        <dbReference type="ARBA" id="ARBA00004453"/>
    </source>
</evidence>
<dbReference type="OrthoDB" id="5297879at2"/>